<reference evidence="3" key="2">
    <citation type="journal article" date="2023" name="Science">
        <title>Genomic signatures of disease resistance in endangered staghorn corals.</title>
        <authorList>
            <person name="Vollmer S.V."/>
            <person name="Selwyn J.D."/>
            <person name="Despard B.A."/>
            <person name="Roesel C.L."/>
        </authorList>
    </citation>
    <scope>NUCLEOTIDE SEQUENCE</scope>
    <source>
        <strain evidence="3">K2</strain>
    </source>
</reference>
<proteinExistence type="predicted"/>
<comment type="caution">
    <text evidence="3">The sequence shown here is derived from an EMBL/GenBank/DDBJ whole genome shotgun (WGS) entry which is preliminary data.</text>
</comment>
<protein>
    <submittedName>
        <fullName evidence="3">Uncharacterized protein</fullName>
    </submittedName>
</protein>
<reference evidence="3" key="1">
    <citation type="journal article" date="2023" name="G3 (Bethesda)">
        <title>Whole genome assembly and annotation of the endangered Caribbean coral Acropora cervicornis.</title>
        <authorList>
            <person name="Selwyn J.D."/>
            <person name="Vollmer S.V."/>
        </authorList>
    </citation>
    <scope>NUCLEOTIDE SEQUENCE</scope>
    <source>
        <strain evidence="3">K2</strain>
    </source>
</reference>
<accession>A0AAD9QRI8</accession>
<feature type="compositionally biased region" description="Basic and acidic residues" evidence="1">
    <location>
        <begin position="85"/>
        <end position="104"/>
    </location>
</feature>
<evidence type="ECO:0000313" key="3">
    <source>
        <dbReference type="EMBL" id="KAK2566143.1"/>
    </source>
</evidence>
<evidence type="ECO:0000256" key="2">
    <source>
        <dbReference type="SAM" id="SignalP"/>
    </source>
</evidence>
<feature type="region of interest" description="Disordered" evidence="1">
    <location>
        <begin position="79"/>
        <end position="106"/>
    </location>
</feature>
<keyword evidence="4" id="KW-1185">Reference proteome</keyword>
<feature type="chain" id="PRO_5041941397" evidence="2">
    <location>
        <begin position="24"/>
        <end position="130"/>
    </location>
</feature>
<feature type="signal peptide" evidence="2">
    <location>
        <begin position="1"/>
        <end position="23"/>
    </location>
</feature>
<sequence length="130" mass="14815">MKTQYLVCCSLLLLLSSLLVVQALQIACWKNANRNKKCGKVEKFREDTKFITAMQEKRLAQVDLPQLVPRVSVPVDLPQVDCESESERKRGTKSRDASESRQKNYEVTSRLVPPANIEFNLHIVGAKNWV</sequence>
<evidence type="ECO:0000256" key="1">
    <source>
        <dbReference type="SAM" id="MobiDB-lite"/>
    </source>
</evidence>
<dbReference type="AlphaFoldDB" id="A0AAD9QRI8"/>
<gene>
    <name evidence="3" type="ORF">P5673_009590</name>
</gene>
<evidence type="ECO:0000313" key="4">
    <source>
        <dbReference type="Proteomes" id="UP001249851"/>
    </source>
</evidence>
<organism evidence="3 4">
    <name type="scientific">Acropora cervicornis</name>
    <name type="common">Staghorn coral</name>
    <dbReference type="NCBI Taxonomy" id="6130"/>
    <lineage>
        <taxon>Eukaryota</taxon>
        <taxon>Metazoa</taxon>
        <taxon>Cnidaria</taxon>
        <taxon>Anthozoa</taxon>
        <taxon>Hexacorallia</taxon>
        <taxon>Scleractinia</taxon>
        <taxon>Astrocoeniina</taxon>
        <taxon>Acroporidae</taxon>
        <taxon>Acropora</taxon>
    </lineage>
</organism>
<name>A0AAD9QRI8_ACRCE</name>
<dbReference type="Proteomes" id="UP001249851">
    <property type="component" value="Unassembled WGS sequence"/>
</dbReference>
<dbReference type="EMBL" id="JARQWQ010000017">
    <property type="protein sequence ID" value="KAK2566143.1"/>
    <property type="molecule type" value="Genomic_DNA"/>
</dbReference>
<keyword evidence="2" id="KW-0732">Signal</keyword>